<gene>
    <name evidence="4" type="ORF">HDA37_005195</name>
</gene>
<comment type="caution">
    <text evidence="4">The sequence shown here is derived from an EMBL/GenBank/DDBJ whole genome shotgun (WGS) entry which is preliminary data.</text>
</comment>
<feature type="region of interest" description="Disordered" evidence="2">
    <location>
        <begin position="171"/>
        <end position="196"/>
    </location>
</feature>
<dbReference type="EMBL" id="JACCCZ010000001">
    <property type="protein sequence ID" value="NYG04910.1"/>
    <property type="molecule type" value="Genomic_DNA"/>
</dbReference>
<dbReference type="SUPFAM" id="SSF55729">
    <property type="entry name" value="Acyl-CoA N-acyltransferases (Nat)"/>
    <property type="match status" value="1"/>
</dbReference>
<feature type="domain" description="N-acetyltransferase" evidence="3">
    <location>
        <begin position="17"/>
        <end position="190"/>
    </location>
</feature>
<dbReference type="InterPro" id="IPR000182">
    <property type="entry name" value="GNAT_dom"/>
</dbReference>
<evidence type="ECO:0000313" key="4">
    <source>
        <dbReference type="EMBL" id="NYG04910.1"/>
    </source>
</evidence>
<dbReference type="EC" id="2.3.1.82" evidence="4"/>
<dbReference type="PANTHER" id="PTHR31438:SF1">
    <property type="entry name" value="LYSINE N-ACYLTRANSFERASE C17G9.06C-RELATED"/>
    <property type="match status" value="1"/>
</dbReference>
<dbReference type="RefSeq" id="WP_312888947.1">
    <property type="nucleotide sequence ID" value="NZ_BAAAJZ010000011.1"/>
</dbReference>
<dbReference type="AlphaFoldDB" id="A0A852W8M4"/>
<evidence type="ECO:0000259" key="3">
    <source>
        <dbReference type="PROSITE" id="PS51186"/>
    </source>
</evidence>
<dbReference type="GO" id="GO:0046677">
    <property type="term" value="P:response to antibiotic"/>
    <property type="evidence" value="ECO:0007669"/>
    <property type="project" value="UniProtKB-KW"/>
</dbReference>
<organism evidence="4 5">
    <name type="scientific">Pseudonocardia alni</name>
    <name type="common">Amycolata alni</name>
    <dbReference type="NCBI Taxonomy" id="33907"/>
    <lineage>
        <taxon>Bacteria</taxon>
        <taxon>Bacillati</taxon>
        <taxon>Actinomycetota</taxon>
        <taxon>Actinomycetes</taxon>
        <taxon>Pseudonocardiales</taxon>
        <taxon>Pseudonocardiaceae</taxon>
        <taxon>Pseudonocardia</taxon>
    </lineage>
</organism>
<keyword evidence="5" id="KW-1185">Reference proteome</keyword>
<proteinExistence type="predicted"/>
<dbReference type="InterPro" id="IPR016181">
    <property type="entry name" value="Acyl_CoA_acyltransferase"/>
</dbReference>
<dbReference type="GO" id="GO:0047663">
    <property type="term" value="F:aminoglycoside 6'-N-acetyltransferase activity"/>
    <property type="evidence" value="ECO:0007669"/>
    <property type="project" value="UniProtKB-EC"/>
</dbReference>
<feature type="compositionally biased region" description="Basic and acidic residues" evidence="2">
    <location>
        <begin position="187"/>
        <end position="196"/>
    </location>
</feature>
<keyword evidence="4" id="KW-0012">Acyltransferase</keyword>
<name>A0A852W8M4_PSEA5</name>
<dbReference type="GeneID" id="98054852"/>
<evidence type="ECO:0000256" key="2">
    <source>
        <dbReference type="SAM" id="MobiDB-lite"/>
    </source>
</evidence>
<keyword evidence="1" id="KW-0046">Antibiotic resistance</keyword>
<dbReference type="PROSITE" id="PS51186">
    <property type="entry name" value="GNAT"/>
    <property type="match status" value="1"/>
</dbReference>
<accession>A0A852W8M4</accession>
<dbReference type="Proteomes" id="UP000549695">
    <property type="component" value="Unassembled WGS sequence"/>
</dbReference>
<sequence length="196" mass="21086">MPPSVTPADGPSLDAPVTLRPLVRADLALLRRWLATPHVHRWWFHETTDEALERDFGAGLRGEEPGEDLVAELGGVPVGLVQRARWHDYPEEVAAIAPILTIPDGALTVDYLIGPVELTGRGLGPRIIAAAVAEGWERYPEATAVVVPVAAGNRASCRALEKAGFRRVATGELPPDNPADPPLAHVHRLDRPARLG</sequence>
<dbReference type="Pfam" id="PF13523">
    <property type="entry name" value="Acetyltransf_8"/>
    <property type="match status" value="1"/>
</dbReference>
<evidence type="ECO:0000256" key="1">
    <source>
        <dbReference type="ARBA" id="ARBA00023251"/>
    </source>
</evidence>
<dbReference type="PANTHER" id="PTHR31438">
    <property type="entry name" value="LYSINE N-ACYLTRANSFERASE C17G9.06C-RELATED"/>
    <property type="match status" value="1"/>
</dbReference>
<keyword evidence="4" id="KW-0808">Transferase</keyword>
<evidence type="ECO:0000313" key="5">
    <source>
        <dbReference type="Proteomes" id="UP000549695"/>
    </source>
</evidence>
<protein>
    <submittedName>
        <fullName evidence="4">Aminoglycoside 6'-N-acetyltransferase</fullName>
        <ecNumber evidence="4">2.3.1.82</ecNumber>
    </submittedName>
</protein>
<reference evidence="4 5" key="1">
    <citation type="submission" date="2020-07" db="EMBL/GenBank/DDBJ databases">
        <title>Sequencing the genomes of 1000 actinobacteria strains.</title>
        <authorList>
            <person name="Klenk H.-P."/>
        </authorList>
    </citation>
    <scope>NUCLEOTIDE SEQUENCE [LARGE SCALE GENOMIC DNA]</scope>
    <source>
        <strain evidence="4 5">DSM 44749</strain>
    </source>
</reference>
<dbReference type="Gene3D" id="3.40.630.30">
    <property type="match status" value="1"/>
</dbReference>